<feature type="transmembrane region" description="Helical" evidence="1">
    <location>
        <begin position="7"/>
        <end position="27"/>
    </location>
</feature>
<dbReference type="AlphaFoldDB" id="A0A7S8HGH3"/>
<organism evidence="3 4">
    <name type="scientific">Mangrovibacillus cuniculi</name>
    <dbReference type="NCBI Taxonomy" id="2593652"/>
    <lineage>
        <taxon>Bacteria</taxon>
        <taxon>Bacillati</taxon>
        <taxon>Bacillota</taxon>
        <taxon>Bacilli</taxon>
        <taxon>Bacillales</taxon>
        <taxon>Bacillaceae</taxon>
        <taxon>Mangrovibacillus</taxon>
    </lineage>
</organism>
<sequence>MMNYEHIKSFLLTILIISSIILTYSIWTYQPDYELLDDQSVNEVTIARKDELSNVISPIKLYYHTDGSHYSLYDVDDVKSTSDVMKSWQLYNLRDPKVYTDAGLDDLLNEQGKVALIYPDQIPFDLFRTFITFEDKDIPVATFDRIVIEEEFTNSDSGMIYFVNTEERRVYGCSIRGRDLEEFMASLGNQQEKWTLSYPLKPSVYETIYLPQEAVEIEKFRYVPQELSPELFKRALFSEPSIVQSNMTATGEEYTDSFNLMKVQRRQQALTYVNPAQEPEQYTASPNLLKKSFDYINTHSGWSDTFYYERVDAYQQLVRFRLYIQGYPVFGDVTRSVMELAWGKDQIYRYERPLYTMGLQLPTEEISVELPSGYEFETWIRKRDDIMLSDVSDVTIGYRLTEENNGQETIFNLEPNWYYLYNGTWLRASIKDDREGEINVGLE</sequence>
<dbReference type="Pfam" id="PF07435">
    <property type="entry name" value="YycH"/>
    <property type="match status" value="1"/>
</dbReference>
<accession>A0A7S8HGH3</accession>
<dbReference type="Proteomes" id="UP000593626">
    <property type="component" value="Chromosome"/>
</dbReference>
<dbReference type="RefSeq" id="WP_239672584.1">
    <property type="nucleotide sequence ID" value="NZ_CP049742.1"/>
</dbReference>
<dbReference type="Gene3D" id="3.30.310.160">
    <property type="entry name" value="YycH protein, domain 2"/>
    <property type="match status" value="1"/>
</dbReference>
<name>A0A7S8HGH3_9BACI</name>
<feature type="domain" description="Regulatory protein YycH" evidence="2">
    <location>
        <begin position="5"/>
        <end position="426"/>
    </location>
</feature>
<keyword evidence="1" id="KW-0472">Membrane</keyword>
<evidence type="ECO:0000256" key="1">
    <source>
        <dbReference type="SAM" id="Phobius"/>
    </source>
</evidence>
<dbReference type="KEGG" id="mcui:G8O30_13500"/>
<protein>
    <recommendedName>
        <fullName evidence="2">Regulatory protein YycH domain-containing protein</fullName>
    </recommendedName>
</protein>
<gene>
    <name evidence="3" type="ORF">G8O30_13500</name>
</gene>
<dbReference type="InterPro" id="IPR042274">
    <property type="entry name" value="YycH/YycI_2"/>
</dbReference>
<keyword evidence="1" id="KW-0812">Transmembrane</keyword>
<proteinExistence type="predicted"/>
<keyword evidence="1" id="KW-1133">Transmembrane helix</keyword>
<evidence type="ECO:0000313" key="4">
    <source>
        <dbReference type="Proteomes" id="UP000593626"/>
    </source>
</evidence>
<dbReference type="EMBL" id="CP049742">
    <property type="protein sequence ID" value="QPC47903.1"/>
    <property type="molecule type" value="Genomic_DNA"/>
</dbReference>
<reference evidence="3 4" key="1">
    <citation type="submission" date="2019-07" db="EMBL/GenBank/DDBJ databases">
        <title>Genome sequence of 2 isolates from Red Sea Mangroves.</title>
        <authorList>
            <person name="Sefrji F."/>
            <person name="Michoud G."/>
            <person name="Merlino G."/>
            <person name="Daffonchio D."/>
        </authorList>
    </citation>
    <scope>NUCLEOTIDE SEQUENCE [LARGE SCALE GENOMIC DNA]</scope>
    <source>
        <strain evidence="3 4">R1DC41</strain>
    </source>
</reference>
<keyword evidence="4" id="KW-1185">Reference proteome</keyword>
<dbReference type="CDD" id="cd15787">
    <property type="entry name" value="YycH_N"/>
    <property type="match status" value="1"/>
</dbReference>
<dbReference type="InterPro" id="IPR009996">
    <property type="entry name" value="YycH"/>
</dbReference>
<evidence type="ECO:0000313" key="3">
    <source>
        <dbReference type="EMBL" id="QPC47903.1"/>
    </source>
</evidence>
<dbReference type="Gene3D" id="3.10.450.310">
    <property type="match status" value="1"/>
</dbReference>
<evidence type="ECO:0000259" key="2">
    <source>
        <dbReference type="Pfam" id="PF07435"/>
    </source>
</evidence>